<accession>A0A8S3XPF0</accession>
<proteinExistence type="predicted"/>
<dbReference type="Proteomes" id="UP000691718">
    <property type="component" value="Unassembled WGS sequence"/>
</dbReference>
<reference evidence="3" key="1">
    <citation type="submission" date="2021-04" db="EMBL/GenBank/DDBJ databases">
        <authorList>
            <person name="Tunstrom K."/>
        </authorList>
    </citation>
    <scope>NUCLEOTIDE SEQUENCE</scope>
</reference>
<dbReference type="AlphaFoldDB" id="A0A8S3XPF0"/>
<organism evidence="3 4">
    <name type="scientific">Parnassius apollo</name>
    <name type="common">Apollo butterfly</name>
    <name type="synonym">Papilio apollo</name>
    <dbReference type="NCBI Taxonomy" id="110799"/>
    <lineage>
        <taxon>Eukaryota</taxon>
        <taxon>Metazoa</taxon>
        <taxon>Ecdysozoa</taxon>
        <taxon>Arthropoda</taxon>
        <taxon>Hexapoda</taxon>
        <taxon>Insecta</taxon>
        <taxon>Pterygota</taxon>
        <taxon>Neoptera</taxon>
        <taxon>Endopterygota</taxon>
        <taxon>Lepidoptera</taxon>
        <taxon>Glossata</taxon>
        <taxon>Ditrysia</taxon>
        <taxon>Papilionoidea</taxon>
        <taxon>Papilionidae</taxon>
        <taxon>Parnassiinae</taxon>
        <taxon>Parnassini</taxon>
        <taxon>Parnassius</taxon>
        <taxon>Parnassius</taxon>
    </lineage>
</organism>
<feature type="region of interest" description="Disordered" evidence="2">
    <location>
        <begin position="154"/>
        <end position="182"/>
    </location>
</feature>
<evidence type="ECO:0000256" key="1">
    <source>
        <dbReference type="SAM" id="Coils"/>
    </source>
</evidence>
<evidence type="ECO:0000313" key="3">
    <source>
        <dbReference type="EMBL" id="CAG5036805.1"/>
    </source>
</evidence>
<name>A0A8S3XPF0_PARAO</name>
<protein>
    <submittedName>
        <fullName evidence="3">(apollo) hypothetical protein</fullName>
    </submittedName>
</protein>
<evidence type="ECO:0000256" key="2">
    <source>
        <dbReference type="SAM" id="MobiDB-lite"/>
    </source>
</evidence>
<keyword evidence="4" id="KW-1185">Reference proteome</keyword>
<keyword evidence="1" id="KW-0175">Coiled coil</keyword>
<comment type="caution">
    <text evidence="3">The sequence shown here is derived from an EMBL/GenBank/DDBJ whole genome shotgun (WGS) entry which is preliminary data.</text>
</comment>
<feature type="coiled-coil region" evidence="1">
    <location>
        <begin position="93"/>
        <end position="120"/>
    </location>
</feature>
<dbReference type="OrthoDB" id="5982876at2759"/>
<dbReference type="EMBL" id="CAJQZP010001297">
    <property type="protein sequence ID" value="CAG5036805.1"/>
    <property type="molecule type" value="Genomic_DNA"/>
</dbReference>
<evidence type="ECO:0000313" key="4">
    <source>
        <dbReference type="Proteomes" id="UP000691718"/>
    </source>
</evidence>
<gene>
    <name evidence="3" type="ORF">PAPOLLO_LOCUS20910</name>
</gene>
<sequence>MTVLHTNAVPFVAKEPVATVTAAPVNVLKNTDCNVMVSTSKAKATEVTMTAAAANTNLMASTSKGTSQDYRLRALQSKLNRTIKQSVDRLKKLRALRERNRRLAKKVANLENVIAELKVKPLYVSLSTEHVDREELRQRIMEYRAVHNYVPKTEEAHERTTLRYNQGDKVGIEGGAEEDHEK</sequence>